<dbReference type="EMBL" id="FNTF01000001">
    <property type="protein sequence ID" value="SEB30673.1"/>
    <property type="molecule type" value="Genomic_DNA"/>
</dbReference>
<evidence type="ECO:0000313" key="1">
    <source>
        <dbReference type="EMBL" id="SEB30673.1"/>
    </source>
</evidence>
<organism evidence="1 2">
    <name type="scientific">Pseudomonas frederiksbergensis</name>
    <dbReference type="NCBI Taxonomy" id="104087"/>
    <lineage>
        <taxon>Bacteria</taxon>
        <taxon>Pseudomonadati</taxon>
        <taxon>Pseudomonadota</taxon>
        <taxon>Gammaproteobacteria</taxon>
        <taxon>Pseudomonadales</taxon>
        <taxon>Pseudomonadaceae</taxon>
        <taxon>Pseudomonas</taxon>
    </lineage>
</organism>
<dbReference type="AlphaFoldDB" id="A0A1H4I9P7"/>
<reference evidence="1 2" key="1">
    <citation type="submission" date="2016-10" db="EMBL/GenBank/DDBJ databases">
        <authorList>
            <person name="de Groot N.N."/>
        </authorList>
    </citation>
    <scope>NUCLEOTIDE SEQUENCE [LARGE SCALE GENOMIC DNA]</scope>
    <source>
        <strain evidence="1 2">BS3655</strain>
    </source>
</reference>
<name>A0A1H4I9P7_9PSED</name>
<protein>
    <submittedName>
        <fullName evidence="1">Uncharacterized protein</fullName>
    </submittedName>
</protein>
<sequence>MKTATSRRHKILFVGLAIFLVAGWIQQKYAKDRAQADYESHCAEIAKNPARMPCVTPTSPNIPLPAQG</sequence>
<dbReference type="Proteomes" id="UP000183114">
    <property type="component" value="Unassembled WGS sequence"/>
</dbReference>
<gene>
    <name evidence="1" type="ORF">SAMN04490185_0026</name>
</gene>
<accession>A0A1H4I9P7</accession>
<proteinExistence type="predicted"/>
<evidence type="ECO:0000313" key="2">
    <source>
        <dbReference type="Proteomes" id="UP000183114"/>
    </source>
</evidence>